<accession>A0ABX3Z4B4</accession>
<evidence type="ECO:0000259" key="3">
    <source>
        <dbReference type="Pfam" id="PF02784"/>
    </source>
</evidence>
<dbReference type="PANTHER" id="PTHR43727:SF2">
    <property type="entry name" value="GROUP IV DECARBOXYLASE"/>
    <property type="match status" value="1"/>
</dbReference>
<reference evidence="4 5" key="1">
    <citation type="submission" date="2017-04" db="EMBL/GenBank/DDBJ databases">
        <title>Staphylococcus agnetis, a potential pathogen in the broiler production.</title>
        <authorList>
            <person name="Poulsen L."/>
        </authorList>
    </citation>
    <scope>NUCLEOTIDE SEQUENCE [LARGE SCALE GENOMIC DNA]</scope>
    <source>
        <strain evidence="4 5">723_310714_2_2_spleen</strain>
    </source>
</reference>
<keyword evidence="5" id="KW-1185">Reference proteome</keyword>
<comment type="cofactor">
    <cofactor evidence="1">
        <name>pyridoxal 5'-phosphate</name>
        <dbReference type="ChEBI" id="CHEBI:597326"/>
    </cofactor>
</comment>
<feature type="domain" description="Orn/DAP/Arg decarboxylase 2 N-terminal" evidence="3">
    <location>
        <begin position="42"/>
        <end position="288"/>
    </location>
</feature>
<gene>
    <name evidence="4" type="ORF">B9M88_04815</name>
</gene>
<dbReference type="InterPro" id="IPR002433">
    <property type="entry name" value="Orn_de-COase"/>
</dbReference>
<protein>
    <submittedName>
        <fullName evidence="4">Diaminopimelate decarboxylase</fullName>
    </submittedName>
</protein>
<dbReference type="CDD" id="cd06843">
    <property type="entry name" value="PLPDE_III_PvsE_like"/>
    <property type="match status" value="1"/>
</dbReference>
<proteinExistence type="predicted"/>
<evidence type="ECO:0000313" key="5">
    <source>
        <dbReference type="Proteomes" id="UP000195208"/>
    </source>
</evidence>
<dbReference type="EMBL" id="NEFX01000010">
    <property type="protein sequence ID" value="OTW31258.1"/>
    <property type="molecule type" value="Genomic_DNA"/>
</dbReference>
<dbReference type="InterPro" id="IPR029066">
    <property type="entry name" value="PLP-binding_barrel"/>
</dbReference>
<dbReference type="InterPro" id="IPR022644">
    <property type="entry name" value="De-COase2_N"/>
</dbReference>
<name>A0ABX3Z4B4_9STAP</name>
<dbReference type="PRINTS" id="PR01179">
    <property type="entry name" value="ODADCRBXLASE"/>
</dbReference>
<dbReference type="PRINTS" id="PR01182">
    <property type="entry name" value="ORNDCRBXLASE"/>
</dbReference>
<dbReference type="SUPFAM" id="SSF51419">
    <property type="entry name" value="PLP-binding barrel"/>
    <property type="match status" value="1"/>
</dbReference>
<dbReference type="Gene3D" id="2.40.37.10">
    <property type="entry name" value="Lyase, Ornithine Decarboxylase, Chain A, domain 1"/>
    <property type="match status" value="1"/>
</dbReference>
<organism evidence="4 5">
    <name type="scientific">Staphylococcus agnetis</name>
    <dbReference type="NCBI Taxonomy" id="985762"/>
    <lineage>
        <taxon>Bacteria</taxon>
        <taxon>Bacillati</taxon>
        <taxon>Bacillota</taxon>
        <taxon>Bacilli</taxon>
        <taxon>Bacillales</taxon>
        <taxon>Staphylococcaceae</taxon>
        <taxon>Staphylococcus</taxon>
    </lineage>
</organism>
<dbReference type="InterPro" id="IPR000183">
    <property type="entry name" value="Orn/DAP/Arg_de-COase"/>
</dbReference>
<evidence type="ECO:0000313" key="4">
    <source>
        <dbReference type="EMBL" id="OTW31258.1"/>
    </source>
</evidence>
<evidence type="ECO:0000256" key="2">
    <source>
        <dbReference type="ARBA" id="ARBA00022898"/>
    </source>
</evidence>
<dbReference type="SUPFAM" id="SSF50621">
    <property type="entry name" value="Alanine racemase C-terminal domain-like"/>
    <property type="match status" value="1"/>
</dbReference>
<dbReference type="Proteomes" id="UP000195208">
    <property type="component" value="Unassembled WGS sequence"/>
</dbReference>
<dbReference type="Gene3D" id="3.20.20.10">
    <property type="entry name" value="Alanine racemase"/>
    <property type="match status" value="1"/>
</dbReference>
<dbReference type="InterPro" id="IPR009006">
    <property type="entry name" value="Ala_racemase/Decarboxylase_C"/>
</dbReference>
<evidence type="ECO:0000256" key="1">
    <source>
        <dbReference type="ARBA" id="ARBA00001933"/>
    </source>
</evidence>
<keyword evidence="2" id="KW-0663">Pyridoxal phosphate</keyword>
<sequence>MNAKHVENQNRTLLKKDYIYQFLREMKASGSSICHYIYDLDALQHHISQITASLPKNCDMYYAMKANSETRILQAIEPYVAGFEVASQGEIDKGCAVLKPNRMIFGGPGKTDEELDMAITRGIKRLHIESVQELERLNARLEKHDRTMPVLLRVNLSGPFPNATLHMAGRPTQFGISEEEVDTVIQRALELPRITLEGFHFHSISNNLDASLHVQMMRLYFIKAKQWAEKHHFSLQHLNVGGGIGVNYQDLDVQFDWDTFNQGLHEVIEQEAMSGITLNFECGRYLTAHMGYYATEVIDIKQVHGTHYAILKGGTQHFRLPVSWQHNHPLEICEVEAFPFTFQRPTLTQSQVTFVGQLCTPKDVFSKDRMTPQVRMGDVVVFQYAGAYGWSISHHDFLSHPHPEFVYLQDTKEEEDEANVSKFKTHSH</sequence>
<comment type="caution">
    <text evidence="4">The sequence shown here is derived from an EMBL/GenBank/DDBJ whole genome shotgun (WGS) entry which is preliminary data.</text>
</comment>
<dbReference type="PANTHER" id="PTHR43727">
    <property type="entry name" value="DIAMINOPIMELATE DECARBOXYLASE"/>
    <property type="match status" value="1"/>
</dbReference>
<dbReference type="Pfam" id="PF02784">
    <property type="entry name" value="Orn_Arg_deC_N"/>
    <property type="match status" value="1"/>
</dbReference>